<evidence type="ECO:0008006" key="3">
    <source>
        <dbReference type="Google" id="ProtNLM"/>
    </source>
</evidence>
<dbReference type="Gene3D" id="3.40.50.1240">
    <property type="entry name" value="Phosphoglycerate mutase-like"/>
    <property type="match status" value="2"/>
</dbReference>
<proteinExistence type="predicted"/>
<gene>
    <name evidence="2" type="ORF">NSCI0253_LOCUS9084</name>
</gene>
<sequence>MACRIGPRCCLSIVFACFCVELTGCGNGQKSARTTVLLMRHCVRSVPDSGVYAVAGFKYYNNYSATAWPAFDIPSEYCSSRGEQLAKGSGQWFKGHSPLTEPVRVIADNLERNNISGRAFLTGYGQDVTENNFLVDGSSFDPASTCDFYSHSEIAAFRQEQYEANPRPEPWTSQMMRKLYDVLGEGVAGNWTAVSCKTNNESGFIDGSCSGASGFVERMLMNWGSGLPVAWDRFQSWELPQLLNLNTWYRYVVFTVPKVVAKSDSSILRNVHETFQAGQAGTTVFVGHARQLNAFNALGVSWDAAPYPVNASLPSSVLRLELEGGFVTGSYLFVTNFTDETGDMTAVPVRFGTEERVPIARFADLLTSGSDVSCANPLPKVAATRRESNMLRWSVV</sequence>
<feature type="signal peptide" evidence="1">
    <location>
        <begin position="1"/>
        <end position="25"/>
    </location>
</feature>
<dbReference type="SUPFAM" id="SSF53254">
    <property type="entry name" value="Phosphoglycerate mutase-like"/>
    <property type="match status" value="1"/>
</dbReference>
<protein>
    <recommendedName>
        <fullName evidence="3">Acid phosphatase</fullName>
    </recommendedName>
</protein>
<dbReference type="AlphaFoldDB" id="A0A7S1F0D2"/>
<accession>A0A7S1F0D2</accession>
<feature type="chain" id="PRO_5030818438" description="Acid phosphatase" evidence="1">
    <location>
        <begin position="26"/>
        <end position="396"/>
    </location>
</feature>
<organism evidence="2">
    <name type="scientific">Noctiluca scintillans</name>
    <name type="common">Sea sparkle</name>
    <name type="synonym">Red tide dinoflagellate</name>
    <dbReference type="NCBI Taxonomy" id="2966"/>
    <lineage>
        <taxon>Eukaryota</taxon>
        <taxon>Sar</taxon>
        <taxon>Alveolata</taxon>
        <taxon>Dinophyceae</taxon>
        <taxon>Noctilucales</taxon>
        <taxon>Noctilucaceae</taxon>
        <taxon>Noctiluca</taxon>
    </lineage>
</organism>
<keyword evidence="1" id="KW-0732">Signal</keyword>
<evidence type="ECO:0000313" key="2">
    <source>
        <dbReference type="EMBL" id="CAD8834736.1"/>
    </source>
</evidence>
<dbReference type="EMBL" id="HBFQ01013077">
    <property type="protein sequence ID" value="CAD8834736.1"/>
    <property type="molecule type" value="Transcribed_RNA"/>
</dbReference>
<dbReference type="InterPro" id="IPR029033">
    <property type="entry name" value="His_PPase_superfam"/>
</dbReference>
<reference evidence="2" key="1">
    <citation type="submission" date="2021-01" db="EMBL/GenBank/DDBJ databases">
        <authorList>
            <person name="Corre E."/>
            <person name="Pelletier E."/>
            <person name="Niang G."/>
            <person name="Scheremetjew M."/>
            <person name="Finn R."/>
            <person name="Kale V."/>
            <person name="Holt S."/>
            <person name="Cochrane G."/>
            <person name="Meng A."/>
            <person name="Brown T."/>
            <person name="Cohen L."/>
        </authorList>
    </citation>
    <scope>NUCLEOTIDE SEQUENCE</scope>
</reference>
<name>A0A7S1F0D2_NOCSC</name>
<evidence type="ECO:0000256" key="1">
    <source>
        <dbReference type="SAM" id="SignalP"/>
    </source>
</evidence>